<name>A0ABR3WW15_9PEZI</name>
<accession>A0ABR3WW15</accession>
<protein>
    <submittedName>
        <fullName evidence="1">Uncharacterized protein</fullName>
    </submittedName>
</protein>
<dbReference type="Proteomes" id="UP001583177">
    <property type="component" value="Unassembled WGS sequence"/>
</dbReference>
<organism evidence="1 2">
    <name type="scientific">Diaporthe australafricana</name>
    <dbReference type="NCBI Taxonomy" id="127596"/>
    <lineage>
        <taxon>Eukaryota</taxon>
        <taxon>Fungi</taxon>
        <taxon>Dikarya</taxon>
        <taxon>Ascomycota</taxon>
        <taxon>Pezizomycotina</taxon>
        <taxon>Sordariomycetes</taxon>
        <taxon>Sordariomycetidae</taxon>
        <taxon>Diaporthales</taxon>
        <taxon>Diaporthaceae</taxon>
        <taxon>Diaporthe</taxon>
    </lineage>
</organism>
<evidence type="ECO:0000313" key="1">
    <source>
        <dbReference type="EMBL" id="KAL1867514.1"/>
    </source>
</evidence>
<comment type="caution">
    <text evidence="1">The sequence shown here is derived from an EMBL/GenBank/DDBJ whole genome shotgun (WGS) entry which is preliminary data.</text>
</comment>
<gene>
    <name evidence="1" type="ORF">Daus18300_006358</name>
</gene>
<proteinExistence type="predicted"/>
<reference evidence="1 2" key="1">
    <citation type="journal article" date="2024" name="IMA Fungus">
        <title>IMA Genome - F19 : A genome assembly and annotation guide to empower mycologists, including annotated draft genome sequences of Ceratocystis pirilliformis, Diaporthe australafricana, Fusarium ophioides, Paecilomyces lecythidis, and Sporothrix stenoceras.</title>
        <authorList>
            <person name="Aylward J."/>
            <person name="Wilson A.M."/>
            <person name="Visagie C.M."/>
            <person name="Spraker J."/>
            <person name="Barnes I."/>
            <person name="Buitendag C."/>
            <person name="Ceriani C."/>
            <person name="Del Mar Angel L."/>
            <person name="du Plessis D."/>
            <person name="Fuchs T."/>
            <person name="Gasser K."/>
            <person name="Kramer D."/>
            <person name="Li W."/>
            <person name="Munsamy K."/>
            <person name="Piso A."/>
            <person name="Price J.L."/>
            <person name="Sonnekus B."/>
            <person name="Thomas C."/>
            <person name="van der Nest A."/>
            <person name="van Dijk A."/>
            <person name="van Heerden A."/>
            <person name="van Vuuren N."/>
            <person name="Yilmaz N."/>
            <person name="Duong T.A."/>
            <person name="van der Merwe N.A."/>
            <person name="Wingfield M.J."/>
            <person name="Wingfield B.D."/>
        </authorList>
    </citation>
    <scope>NUCLEOTIDE SEQUENCE [LARGE SCALE GENOMIC DNA]</scope>
    <source>
        <strain evidence="1 2">CMW 18300</strain>
    </source>
</reference>
<dbReference type="EMBL" id="JAWRVE010000050">
    <property type="protein sequence ID" value="KAL1867514.1"/>
    <property type="molecule type" value="Genomic_DNA"/>
</dbReference>
<keyword evidence="2" id="KW-1185">Reference proteome</keyword>
<sequence length="292" mass="33172">MSLKPWWDYPARDDPKYDNVPPPKKLDTSRAEQVLDDDHLAAYVRAITNVLSTELAESTFAQLVDGLPLWDVVCALHHYGLEEDEPVFKHRELCPGVLEKTRAYRAAFAPETLDIRTNVLHRYQSAPVGSRASKLPLIELIAVAVHTTVAQLFKQVNGGLHPNEKYPSDEYYEDLSYRRRKPTPFSLWRYDDPERYPDGNADIAAYWAEDQIFGGIVLFDRGESGTEQNGVWFHSSRRGTTDHVYALRDEQTASLLLFLESEPGKALYDVRQSTANDHGDICAIPTHNTARE</sequence>
<evidence type="ECO:0000313" key="2">
    <source>
        <dbReference type="Proteomes" id="UP001583177"/>
    </source>
</evidence>